<sequence>MKLRFAIPLLMLAMSSSMAAELPATSRAEIDALLNRLGSSGCQFNRNGSWYSSAEAKAHLTSKLNYLIDKKKVEGTEQFIALAASTSSMSGKDYLVRCGTAQPVPSSAWLKSELQSIRTKQAPPKQEAQLH</sequence>
<keyword evidence="3" id="KW-1185">Reference proteome</keyword>
<keyword evidence="1" id="KW-0732">Signal</keyword>
<evidence type="ECO:0008006" key="4">
    <source>
        <dbReference type="Google" id="ProtNLM"/>
    </source>
</evidence>
<accession>A0A843SG26</accession>
<dbReference type="RefSeq" id="WP_152806424.1">
    <property type="nucleotide sequence ID" value="NZ_WHUF01000004.1"/>
</dbReference>
<gene>
    <name evidence="2" type="ORF">GEV01_16655</name>
</gene>
<comment type="caution">
    <text evidence="2">The sequence shown here is derived from an EMBL/GenBank/DDBJ whole genome shotgun (WGS) entry which is preliminary data.</text>
</comment>
<dbReference type="Pfam" id="PF17263">
    <property type="entry name" value="DUF5329"/>
    <property type="match status" value="1"/>
</dbReference>
<reference evidence="2 3" key="1">
    <citation type="submission" date="2019-10" db="EMBL/GenBank/DDBJ databases">
        <title>Two novel species isolated from a subtropical stream in China.</title>
        <authorList>
            <person name="Lu H."/>
        </authorList>
    </citation>
    <scope>NUCLEOTIDE SEQUENCE [LARGE SCALE GENOMIC DNA]</scope>
    <source>
        <strain evidence="2 3">FT103W</strain>
    </source>
</reference>
<proteinExistence type="predicted"/>
<evidence type="ECO:0000313" key="2">
    <source>
        <dbReference type="EMBL" id="MQA21153.1"/>
    </source>
</evidence>
<evidence type="ECO:0000313" key="3">
    <source>
        <dbReference type="Proteomes" id="UP000444318"/>
    </source>
</evidence>
<dbReference type="InterPro" id="IPR035242">
    <property type="entry name" value="DUF5329"/>
</dbReference>
<feature type="signal peptide" evidence="1">
    <location>
        <begin position="1"/>
        <end position="19"/>
    </location>
</feature>
<protein>
    <recommendedName>
        <fullName evidence="4">DUF5329 domain-containing protein</fullName>
    </recommendedName>
</protein>
<dbReference type="EMBL" id="WHUF01000004">
    <property type="protein sequence ID" value="MQA21153.1"/>
    <property type="molecule type" value="Genomic_DNA"/>
</dbReference>
<evidence type="ECO:0000256" key="1">
    <source>
        <dbReference type="SAM" id="SignalP"/>
    </source>
</evidence>
<dbReference type="AlphaFoldDB" id="A0A843SG26"/>
<organism evidence="2 3">
    <name type="scientific">Rugamonas rivuli</name>
    <dbReference type="NCBI Taxonomy" id="2743358"/>
    <lineage>
        <taxon>Bacteria</taxon>
        <taxon>Pseudomonadati</taxon>
        <taxon>Pseudomonadota</taxon>
        <taxon>Betaproteobacteria</taxon>
        <taxon>Burkholderiales</taxon>
        <taxon>Oxalobacteraceae</taxon>
        <taxon>Telluria group</taxon>
        <taxon>Rugamonas</taxon>
    </lineage>
</organism>
<dbReference type="Proteomes" id="UP000444318">
    <property type="component" value="Unassembled WGS sequence"/>
</dbReference>
<name>A0A843SG26_9BURK</name>
<feature type="chain" id="PRO_5032924120" description="DUF5329 domain-containing protein" evidence="1">
    <location>
        <begin position="20"/>
        <end position="131"/>
    </location>
</feature>